<name>A0ABR7UP84_9FLAO</name>
<protein>
    <recommendedName>
        <fullName evidence="7">RagB/SusD domain-containing protein</fullName>
    </recommendedName>
</protein>
<evidence type="ECO:0000256" key="3">
    <source>
        <dbReference type="ARBA" id="ARBA00022729"/>
    </source>
</evidence>
<dbReference type="RefSeq" id="WP_188220093.1">
    <property type="nucleotide sequence ID" value="NZ_NASZ01000005.1"/>
</dbReference>
<dbReference type="Pfam" id="PF07980">
    <property type="entry name" value="SusD_RagB"/>
    <property type="match status" value="1"/>
</dbReference>
<reference evidence="8 9" key="1">
    <citation type="journal article" date="2020" name="Microbiol. Res.">
        <title>Flavobacterium pokkalii sp. nov., a novel plant growth promoting native rhizobacteria isolated from pokkali rice grown in coastal saline affected agricultural regions of southern India, Kerala.</title>
        <authorList>
            <person name="Menon R.R."/>
            <person name="Kumari S."/>
            <person name="Viver T."/>
            <person name="Rameshkumar N."/>
        </authorList>
    </citation>
    <scope>NUCLEOTIDE SEQUENCE [LARGE SCALE GENOMIC DNA]</scope>
    <source>
        <strain evidence="8 9">L1I52</strain>
    </source>
</reference>
<dbReference type="InterPro" id="IPR011990">
    <property type="entry name" value="TPR-like_helical_dom_sf"/>
</dbReference>
<dbReference type="Gene3D" id="1.25.40.390">
    <property type="match status" value="1"/>
</dbReference>
<feature type="chain" id="PRO_5045989878" description="RagB/SusD domain-containing protein" evidence="6">
    <location>
        <begin position="27"/>
        <end position="519"/>
    </location>
</feature>
<proteinExistence type="inferred from homology"/>
<dbReference type="SUPFAM" id="SSF48452">
    <property type="entry name" value="TPR-like"/>
    <property type="match status" value="1"/>
</dbReference>
<accession>A0ABR7UP84</accession>
<feature type="signal peptide" evidence="6">
    <location>
        <begin position="1"/>
        <end position="26"/>
    </location>
</feature>
<evidence type="ECO:0000256" key="2">
    <source>
        <dbReference type="ARBA" id="ARBA00006275"/>
    </source>
</evidence>
<keyword evidence="9" id="KW-1185">Reference proteome</keyword>
<evidence type="ECO:0000313" key="9">
    <source>
        <dbReference type="Proteomes" id="UP000661715"/>
    </source>
</evidence>
<dbReference type="InterPro" id="IPR012944">
    <property type="entry name" value="SusD_RagB_dom"/>
</dbReference>
<gene>
    <name evidence="8" type="ORF">B6A10_05920</name>
</gene>
<evidence type="ECO:0000259" key="7">
    <source>
        <dbReference type="Pfam" id="PF07980"/>
    </source>
</evidence>
<evidence type="ECO:0000256" key="4">
    <source>
        <dbReference type="ARBA" id="ARBA00023136"/>
    </source>
</evidence>
<comment type="caution">
    <text evidence="8">The sequence shown here is derived from an EMBL/GenBank/DDBJ whole genome shotgun (WGS) entry which is preliminary data.</text>
</comment>
<dbReference type="Proteomes" id="UP000661715">
    <property type="component" value="Unassembled WGS sequence"/>
</dbReference>
<evidence type="ECO:0000256" key="1">
    <source>
        <dbReference type="ARBA" id="ARBA00004442"/>
    </source>
</evidence>
<evidence type="ECO:0000256" key="6">
    <source>
        <dbReference type="SAM" id="SignalP"/>
    </source>
</evidence>
<dbReference type="EMBL" id="NASZ01000005">
    <property type="protein sequence ID" value="MBD0724710.1"/>
    <property type="molecule type" value="Genomic_DNA"/>
</dbReference>
<evidence type="ECO:0000313" key="8">
    <source>
        <dbReference type="EMBL" id="MBD0724710.1"/>
    </source>
</evidence>
<sequence length="519" mass="58311">MKILKFKRVAILFAAVGMFCSCDSFVNVDGESFVVTDNFYKTQEELDLGLAGVYDGLQNAYSNANYVFGEFRSDSYFPAPSSTNVSRTSFHNSTMDPGDGSLSWKDFYVTIDRANRVIIGGEALEGVNPNTLAQAYAIRSKVYFDLIRIWKNVPLLLEPIKSREDAYKPVTSYDEIMNTVVIPDLLKAESLFTISSSPFNFSKSSLLAHKAEVYMWLKQEGVAEKAIEDLIALKTHSLVTTPQAWQDLFYNQYVTTAFPDARGKVQTGSELIFSIRYDVADATVSGLWNTWVAGSSITVISPLVENKWIERFPQDEASWNAKYPTTPPVFSQTTTVGGVTTVTPLYGDWRQFASRQGGDFLIGMGSTAIGEARLHKWTKDRSNMVVNLDRSDVVMYRYADMILLLAEAKVKLTKPGEALTLLNQIRTARQLPLVTESDFGATKEEQINYLLDERQFELMGEGKRWWDLIRNDKALEIMNPILSNRGAGPLTPERLFFPIYNNHIREALGAYGQNEGWGS</sequence>
<dbReference type="PROSITE" id="PS51257">
    <property type="entry name" value="PROKAR_LIPOPROTEIN"/>
    <property type="match status" value="1"/>
</dbReference>
<keyword evidence="3 6" id="KW-0732">Signal</keyword>
<comment type="similarity">
    <text evidence="2">Belongs to the SusD family.</text>
</comment>
<comment type="subcellular location">
    <subcellularLocation>
        <location evidence="1">Cell outer membrane</location>
    </subcellularLocation>
</comment>
<organism evidence="8 9">
    <name type="scientific">Flavobacterium pokkalii</name>
    <dbReference type="NCBI Taxonomy" id="1940408"/>
    <lineage>
        <taxon>Bacteria</taxon>
        <taxon>Pseudomonadati</taxon>
        <taxon>Bacteroidota</taxon>
        <taxon>Flavobacteriia</taxon>
        <taxon>Flavobacteriales</taxon>
        <taxon>Flavobacteriaceae</taxon>
        <taxon>Flavobacterium</taxon>
    </lineage>
</organism>
<keyword evidence="5" id="KW-0998">Cell outer membrane</keyword>
<evidence type="ECO:0000256" key="5">
    <source>
        <dbReference type="ARBA" id="ARBA00023237"/>
    </source>
</evidence>
<keyword evidence="4" id="KW-0472">Membrane</keyword>
<feature type="domain" description="RagB/SusD" evidence="7">
    <location>
        <begin position="373"/>
        <end position="480"/>
    </location>
</feature>